<organism evidence="1 2">
    <name type="scientific">Camellia lanceoleosa</name>
    <dbReference type="NCBI Taxonomy" id="1840588"/>
    <lineage>
        <taxon>Eukaryota</taxon>
        <taxon>Viridiplantae</taxon>
        <taxon>Streptophyta</taxon>
        <taxon>Embryophyta</taxon>
        <taxon>Tracheophyta</taxon>
        <taxon>Spermatophyta</taxon>
        <taxon>Magnoliopsida</taxon>
        <taxon>eudicotyledons</taxon>
        <taxon>Gunneridae</taxon>
        <taxon>Pentapetalae</taxon>
        <taxon>asterids</taxon>
        <taxon>Ericales</taxon>
        <taxon>Theaceae</taxon>
        <taxon>Camellia</taxon>
    </lineage>
</organism>
<dbReference type="EMBL" id="CM045772">
    <property type="protein sequence ID" value="KAI7986887.1"/>
    <property type="molecule type" value="Genomic_DNA"/>
</dbReference>
<dbReference type="Proteomes" id="UP001060215">
    <property type="component" value="Chromosome 15"/>
</dbReference>
<protein>
    <submittedName>
        <fullName evidence="1">Uncharacterized protein</fullName>
    </submittedName>
</protein>
<accession>A0ACC0FFJ7</accession>
<gene>
    <name evidence="1" type="ORF">LOK49_LG14G00179</name>
</gene>
<evidence type="ECO:0000313" key="1">
    <source>
        <dbReference type="EMBL" id="KAI7986887.1"/>
    </source>
</evidence>
<comment type="caution">
    <text evidence="1">The sequence shown here is derived from an EMBL/GenBank/DDBJ whole genome shotgun (WGS) entry which is preliminary data.</text>
</comment>
<sequence>MGSRSPLFYKIWKLRGWVAEERRIAMEELWKEIVAELTGDRRETGKEIAPEEWGGDRGGKGTEEDIPHHRHSHHLRP</sequence>
<name>A0ACC0FFJ7_9ERIC</name>
<evidence type="ECO:0000313" key="2">
    <source>
        <dbReference type="Proteomes" id="UP001060215"/>
    </source>
</evidence>
<keyword evidence="2" id="KW-1185">Reference proteome</keyword>
<proteinExistence type="predicted"/>
<reference evidence="1 2" key="1">
    <citation type="journal article" date="2022" name="Plant J.">
        <title>Chromosome-level genome of Camellia lanceoleosa provides a valuable resource for understanding genome evolution and self-incompatibility.</title>
        <authorList>
            <person name="Gong W."/>
            <person name="Xiao S."/>
            <person name="Wang L."/>
            <person name="Liao Z."/>
            <person name="Chang Y."/>
            <person name="Mo W."/>
            <person name="Hu G."/>
            <person name="Li W."/>
            <person name="Zhao G."/>
            <person name="Zhu H."/>
            <person name="Hu X."/>
            <person name="Ji K."/>
            <person name="Xiang X."/>
            <person name="Song Q."/>
            <person name="Yuan D."/>
            <person name="Jin S."/>
            <person name="Zhang L."/>
        </authorList>
    </citation>
    <scope>NUCLEOTIDE SEQUENCE [LARGE SCALE GENOMIC DNA]</scope>
    <source>
        <strain evidence="1">SQ_2022a</strain>
    </source>
</reference>